<evidence type="ECO:0000313" key="2">
    <source>
        <dbReference type="Proteomes" id="UP000798488"/>
    </source>
</evidence>
<dbReference type="RefSeq" id="WP_161821470.1">
    <property type="nucleotide sequence ID" value="NZ_LSRS01000003.1"/>
</dbReference>
<proteinExistence type="predicted"/>
<dbReference type="OrthoDB" id="9800567at2"/>
<dbReference type="Proteomes" id="UP000798488">
    <property type="component" value="Unassembled WGS sequence"/>
</dbReference>
<dbReference type="AlphaFoldDB" id="A0A9D3AYM7"/>
<gene>
    <name evidence="1" type="primary">linA</name>
    <name evidence="1" type="ORF">SPSYN_01064</name>
</gene>
<reference evidence="1" key="1">
    <citation type="submission" date="2016-02" db="EMBL/GenBank/DDBJ databases">
        <title>Draft Genome Sequence of Sporotomaculum syntrophicum Strain FB, a Syntrophic Benzoate Degrader.</title>
        <authorList>
            <person name="Nobu M.K."/>
            <person name="Narihiro T."/>
            <person name="Qiu Y.-L."/>
            <person name="Ohashi A."/>
            <person name="Liu W.-T."/>
            <person name="Yuji S."/>
        </authorList>
    </citation>
    <scope>NUCLEOTIDE SEQUENCE</scope>
    <source>
        <strain evidence="1">FB</strain>
    </source>
</reference>
<protein>
    <submittedName>
        <fullName evidence="1">Lincosamide resistance protein</fullName>
    </submittedName>
</protein>
<comment type="caution">
    <text evidence="1">The sequence shown here is derived from an EMBL/GenBank/DDBJ whole genome shotgun (WGS) entry which is preliminary data.</text>
</comment>
<keyword evidence="2" id="KW-1185">Reference proteome</keyword>
<organism evidence="1 2">
    <name type="scientific">Sporotomaculum syntrophicum</name>
    <dbReference type="NCBI Taxonomy" id="182264"/>
    <lineage>
        <taxon>Bacteria</taxon>
        <taxon>Bacillati</taxon>
        <taxon>Bacillota</taxon>
        <taxon>Clostridia</taxon>
        <taxon>Eubacteriales</taxon>
        <taxon>Desulfallaceae</taxon>
        <taxon>Sporotomaculum</taxon>
    </lineage>
</organism>
<name>A0A9D3AYM7_9FIRM</name>
<dbReference type="Gene3D" id="3.30.460.40">
    <property type="match status" value="1"/>
</dbReference>
<evidence type="ECO:0000313" key="1">
    <source>
        <dbReference type="EMBL" id="KAF1084928.1"/>
    </source>
</evidence>
<dbReference type="InterPro" id="IPR019646">
    <property type="entry name" value="Aminoglyc_AdlTrfase"/>
</dbReference>
<dbReference type="EMBL" id="LSRS01000003">
    <property type="protein sequence ID" value="KAF1084928.1"/>
    <property type="molecule type" value="Genomic_DNA"/>
</dbReference>
<dbReference type="Pfam" id="PF10706">
    <property type="entry name" value="Aminoglyc_resit"/>
    <property type="match status" value="1"/>
</dbReference>
<accession>A0A9D3AYM7</accession>
<sequence>MVNKADAIEIISYADNNGIDIWLDGGWGVDALLETETRAHNDIDLFVEKINRRKFIDIIKEKGFSEIEEAYTTTSHTVWKDAKDRIIDLHIFEFNEKGYLIFEGETYPSSVFSGIGKIGDKVVKCIGAEDQVLFHLGYEHDENDVHDVRLLCERFNIPIPNEYK</sequence>